<reference evidence="2" key="1">
    <citation type="submission" date="2024-07" db="EMBL/GenBank/DDBJ databases">
        <title>Two chromosome-level genome assemblies of Korean endemic species Abeliophyllum distichum and Forsythia ovata (Oleaceae).</title>
        <authorList>
            <person name="Jang H."/>
        </authorList>
    </citation>
    <scope>NUCLEOTIDE SEQUENCE [LARGE SCALE GENOMIC DNA]</scope>
</reference>
<dbReference type="GO" id="GO:0003887">
    <property type="term" value="F:DNA-directed DNA polymerase activity"/>
    <property type="evidence" value="ECO:0007669"/>
    <property type="project" value="UniProtKB-KW"/>
</dbReference>
<dbReference type="Proteomes" id="UP001604336">
    <property type="component" value="Unassembled WGS sequence"/>
</dbReference>
<sequence length="163" mass="18948">MQHANIARYEATSEIDEEVDIITVLSVKIDYLAHKVESMSQSFYAMQTKKSTCEECGANHSTSECPILSQQFEQAEYIQGGQYLQDNPFSNTFNPGWRNHLNFFWRDNQNNNRPQVSQFQRPERTNSLEDNLINSWRQLNGAQNLIISSLERRSPLFKIKALK</sequence>
<dbReference type="AlphaFoldDB" id="A0ABD1R0N2"/>
<protein>
    <submittedName>
        <fullName evidence="1">DNA-directed DNA polymerase</fullName>
    </submittedName>
</protein>
<accession>A0ABD1R0N2</accession>
<dbReference type="EMBL" id="JBFOLK010000010">
    <property type="protein sequence ID" value="KAL2481582.1"/>
    <property type="molecule type" value="Genomic_DNA"/>
</dbReference>
<evidence type="ECO:0000313" key="2">
    <source>
        <dbReference type="Proteomes" id="UP001604336"/>
    </source>
</evidence>
<keyword evidence="2" id="KW-1185">Reference proteome</keyword>
<comment type="caution">
    <text evidence="1">The sequence shown here is derived from an EMBL/GenBank/DDBJ whole genome shotgun (WGS) entry which is preliminary data.</text>
</comment>
<keyword evidence="1" id="KW-0548">Nucleotidyltransferase</keyword>
<keyword evidence="1" id="KW-0239">DNA-directed DNA polymerase</keyword>
<keyword evidence="1" id="KW-0808">Transferase</keyword>
<gene>
    <name evidence="1" type="ORF">Adt_34548</name>
</gene>
<name>A0ABD1R0N2_9LAMI</name>
<proteinExistence type="predicted"/>
<organism evidence="1 2">
    <name type="scientific">Abeliophyllum distichum</name>
    <dbReference type="NCBI Taxonomy" id="126358"/>
    <lineage>
        <taxon>Eukaryota</taxon>
        <taxon>Viridiplantae</taxon>
        <taxon>Streptophyta</taxon>
        <taxon>Embryophyta</taxon>
        <taxon>Tracheophyta</taxon>
        <taxon>Spermatophyta</taxon>
        <taxon>Magnoliopsida</taxon>
        <taxon>eudicotyledons</taxon>
        <taxon>Gunneridae</taxon>
        <taxon>Pentapetalae</taxon>
        <taxon>asterids</taxon>
        <taxon>lamiids</taxon>
        <taxon>Lamiales</taxon>
        <taxon>Oleaceae</taxon>
        <taxon>Forsythieae</taxon>
        <taxon>Abeliophyllum</taxon>
    </lineage>
</organism>
<evidence type="ECO:0000313" key="1">
    <source>
        <dbReference type="EMBL" id="KAL2481582.1"/>
    </source>
</evidence>